<dbReference type="PANTHER" id="PTHR31366">
    <property type="entry name" value="UPF0739 PROTEIN C1ORF74"/>
    <property type="match status" value="1"/>
</dbReference>
<dbReference type="EMBL" id="OX459119">
    <property type="protein sequence ID" value="CAI9096449.1"/>
    <property type="molecule type" value="Genomic_DNA"/>
</dbReference>
<name>A0AAV1CLD6_OLDCO</name>
<protein>
    <submittedName>
        <fullName evidence="1">OLC1v1032602C1</fullName>
    </submittedName>
</protein>
<evidence type="ECO:0000313" key="1">
    <source>
        <dbReference type="EMBL" id="CAI9096449.1"/>
    </source>
</evidence>
<dbReference type="Pfam" id="PF14953">
    <property type="entry name" value="DUF4504"/>
    <property type="match status" value="1"/>
</dbReference>
<evidence type="ECO:0000313" key="2">
    <source>
        <dbReference type="Proteomes" id="UP001161247"/>
    </source>
</evidence>
<dbReference type="PANTHER" id="PTHR31366:SF2">
    <property type="entry name" value="UPF0739 PROTEIN C1ORF74"/>
    <property type="match status" value="1"/>
</dbReference>
<dbReference type="InterPro" id="IPR027850">
    <property type="entry name" value="DUF4504"/>
</dbReference>
<dbReference type="Proteomes" id="UP001161247">
    <property type="component" value="Chromosome 2"/>
</dbReference>
<keyword evidence="2" id="KW-1185">Reference proteome</keyword>
<gene>
    <name evidence="1" type="ORF">OLC1_LOCUS7202</name>
</gene>
<sequence length="314" mass="35588">MDVGTMVKTGESSSPDVVELPEILRVFETSLSEIKWKLRPSSKRRFETDILALITEMRPVIMVDYGGKMPELQDRLCSFLNYCKKESPFFEHLKVMVIEDMIYLVHARAFAEFIHSSLHFDTEMVLMNIEQDPPKIVAQNDKDSVAEELVSIQKKFSAVFGSSLGKNDPPQLEGGYLTTDARSSSESSGFIDLSSWTTESGVTIPTLNGWLLGYPVVYFFSKEHIEDAIYNLSTKCLNLYQILIIRSGTSNGRGSRWEELMSFSVPYDQSVEGSSEPWAKAFLLRMQTKIERCKHVWGSLRMEVSSCYPQAIAL</sequence>
<organism evidence="1 2">
    <name type="scientific">Oldenlandia corymbosa var. corymbosa</name>
    <dbReference type="NCBI Taxonomy" id="529605"/>
    <lineage>
        <taxon>Eukaryota</taxon>
        <taxon>Viridiplantae</taxon>
        <taxon>Streptophyta</taxon>
        <taxon>Embryophyta</taxon>
        <taxon>Tracheophyta</taxon>
        <taxon>Spermatophyta</taxon>
        <taxon>Magnoliopsida</taxon>
        <taxon>eudicotyledons</taxon>
        <taxon>Gunneridae</taxon>
        <taxon>Pentapetalae</taxon>
        <taxon>asterids</taxon>
        <taxon>lamiids</taxon>
        <taxon>Gentianales</taxon>
        <taxon>Rubiaceae</taxon>
        <taxon>Rubioideae</taxon>
        <taxon>Spermacoceae</taxon>
        <taxon>Hedyotis-Oldenlandia complex</taxon>
        <taxon>Oldenlandia</taxon>
    </lineage>
</organism>
<reference evidence="1" key="1">
    <citation type="submission" date="2023-03" db="EMBL/GenBank/DDBJ databases">
        <authorList>
            <person name="Julca I."/>
        </authorList>
    </citation>
    <scope>NUCLEOTIDE SEQUENCE</scope>
</reference>
<dbReference type="AlphaFoldDB" id="A0AAV1CLD6"/>
<proteinExistence type="predicted"/>
<accession>A0AAV1CLD6</accession>